<keyword evidence="9" id="KW-1185">Reference proteome</keyword>
<comment type="subunit">
    <text evidence="6">Homotetramer.</text>
</comment>
<evidence type="ECO:0000256" key="2">
    <source>
        <dbReference type="ARBA" id="ARBA00022840"/>
    </source>
</evidence>
<dbReference type="PROSITE" id="PS01050">
    <property type="entry name" value="YJEF_C_2"/>
    <property type="match status" value="1"/>
</dbReference>
<evidence type="ECO:0000256" key="6">
    <source>
        <dbReference type="HAMAP-Rule" id="MF_01965"/>
    </source>
</evidence>
<dbReference type="Proteomes" id="UP001181046">
    <property type="component" value="Unassembled WGS sequence"/>
</dbReference>
<dbReference type="CDD" id="cd01171">
    <property type="entry name" value="YXKO-related"/>
    <property type="match status" value="1"/>
</dbReference>
<dbReference type="Gene3D" id="3.40.1190.20">
    <property type="match status" value="1"/>
</dbReference>
<accession>A0ABU3FB20</accession>
<evidence type="ECO:0000256" key="1">
    <source>
        <dbReference type="ARBA" id="ARBA00022741"/>
    </source>
</evidence>
<dbReference type="PANTHER" id="PTHR12592">
    <property type="entry name" value="ATP-DEPENDENT (S)-NAD(P)H-HYDRATE DEHYDRATASE FAMILY MEMBER"/>
    <property type="match status" value="1"/>
</dbReference>
<feature type="binding site" evidence="6">
    <location>
        <position position="101"/>
    </location>
    <ligand>
        <name>(6S)-NADPHX</name>
        <dbReference type="ChEBI" id="CHEBI:64076"/>
    </ligand>
</feature>
<dbReference type="HAMAP" id="MF_01965">
    <property type="entry name" value="NADHX_dehydratase"/>
    <property type="match status" value="1"/>
</dbReference>
<dbReference type="RefSeq" id="WP_137619188.1">
    <property type="nucleotide sequence ID" value="NZ_BJDX01000007.1"/>
</dbReference>
<gene>
    <name evidence="6" type="primary">nnrD</name>
    <name evidence="8" type="ORF">P7H27_08830</name>
</gene>
<comment type="function">
    <text evidence="6">Catalyzes the dehydration of the S-form of NAD(P)HX at the expense of ADP, which is converted to AMP. Together with NAD(P)HX epimerase, which catalyzes the epimerization of the S- and R-forms, the enzyme allows the repair of both epimers of NAD(P)HX, a damaged form of NAD(P)H that is a result of enzymatic or heat-dependent hydration.</text>
</comment>
<dbReference type="InterPro" id="IPR000631">
    <property type="entry name" value="CARKD"/>
</dbReference>
<proteinExistence type="inferred from homology"/>
<evidence type="ECO:0000259" key="7">
    <source>
        <dbReference type="PROSITE" id="PS51383"/>
    </source>
</evidence>
<reference evidence="8" key="1">
    <citation type="submission" date="2023-03" db="EMBL/GenBank/DDBJ databases">
        <authorList>
            <person name="Shen W."/>
            <person name="Cai J."/>
        </authorList>
    </citation>
    <scope>NUCLEOTIDE SEQUENCE</scope>
    <source>
        <strain evidence="8">P66-3</strain>
    </source>
</reference>
<keyword evidence="3 6" id="KW-0521">NADP</keyword>
<evidence type="ECO:0000313" key="9">
    <source>
        <dbReference type="Proteomes" id="UP001181046"/>
    </source>
</evidence>
<keyword evidence="5 6" id="KW-0456">Lyase</keyword>
<dbReference type="PROSITE" id="PS51383">
    <property type="entry name" value="YJEF_C_3"/>
    <property type="match status" value="1"/>
</dbReference>
<dbReference type="EC" id="4.2.1.136" evidence="6"/>
<dbReference type="InterPro" id="IPR017953">
    <property type="entry name" value="Carbohydrate_kinase_pred_CS"/>
</dbReference>
<feature type="binding site" evidence="6">
    <location>
        <position position="153"/>
    </location>
    <ligand>
        <name>(6S)-NADPHX</name>
        <dbReference type="ChEBI" id="CHEBI:64076"/>
    </ligand>
</feature>
<keyword evidence="4 6" id="KW-0520">NAD</keyword>
<evidence type="ECO:0000313" key="8">
    <source>
        <dbReference type="EMBL" id="MDT2759867.1"/>
    </source>
</evidence>
<feature type="binding site" evidence="6">
    <location>
        <position position="216"/>
    </location>
    <ligand>
        <name>AMP</name>
        <dbReference type="ChEBI" id="CHEBI:456215"/>
    </ligand>
</feature>
<keyword evidence="1 6" id="KW-0547">Nucleotide-binding</keyword>
<evidence type="ECO:0000256" key="4">
    <source>
        <dbReference type="ARBA" id="ARBA00023027"/>
    </source>
</evidence>
<comment type="cofactor">
    <cofactor evidence="6">
        <name>Mg(2+)</name>
        <dbReference type="ChEBI" id="CHEBI:18420"/>
    </cofactor>
</comment>
<evidence type="ECO:0000256" key="3">
    <source>
        <dbReference type="ARBA" id="ARBA00022857"/>
    </source>
</evidence>
<protein>
    <recommendedName>
        <fullName evidence="6">ADP-dependent (S)-NAD(P)H-hydrate dehydratase</fullName>
        <ecNumber evidence="6">4.2.1.136</ecNumber>
    </recommendedName>
    <alternativeName>
        <fullName evidence="6">ADP-dependent NAD(P)HX dehydratase</fullName>
    </alternativeName>
</protein>
<feature type="binding site" evidence="6">
    <location>
        <position position="217"/>
    </location>
    <ligand>
        <name>(6S)-NADPHX</name>
        <dbReference type="ChEBI" id="CHEBI:64076"/>
    </ligand>
</feature>
<dbReference type="InterPro" id="IPR029056">
    <property type="entry name" value="Ribokinase-like"/>
</dbReference>
<comment type="caution">
    <text evidence="8">The sequence shown here is derived from an EMBL/GenBank/DDBJ whole genome shotgun (WGS) entry which is preliminary data.</text>
</comment>
<sequence length="279" mass="30049">MTRLSKEILTQTIKKRPEISHKGTFGRTVLIGGNSQYGGAIIMSAEACVKSGAGLTTVITAAKNHSALHARLPEAMVVSFEETAVIDSVLETADVVLIGPGLGLDQTALKLLQKILKNQQAQQWLVIDGSAISLFSEYQLALNFPEQTVFTPHQAEWARLSGLSINKQSEKNNCAKQADLGAKIVLKSYRTTLYDQAAAYYQNPLGNPGMATGGMGDTLAGMITGFLAQFEKTIDTLAAAVYLHSLIGDDLAKTNYVVLPTSISAALPRYLKKYASERK</sequence>
<comment type="similarity">
    <text evidence="6">Belongs to the NnrD/CARKD family.</text>
</comment>
<dbReference type="SUPFAM" id="SSF53613">
    <property type="entry name" value="Ribokinase-like"/>
    <property type="match status" value="1"/>
</dbReference>
<feature type="domain" description="YjeF C-terminal" evidence="7">
    <location>
        <begin position="5"/>
        <end position="274"/>
    </location>
</feature>
<dbReference type="EMBL" id="JARQAJ010000005">
    <property type="protein sequence ID" value="MDT2759867.1"/>
    <property type="molecule type" value="Genomic_DNA"/>
</dbReference>
<organism evidence="8 9">
    <name type="scientific">Enterococcus xiangfangensis</name>
    <dbReference type="NCBI Taxonomy" id="1296537"/>
    <lineage>
        <taxon>Bacteria</taxon>
        <taxon>Bacillati</taxon>
        <taxon>Bacillota</taxon>
        <taxon>Bacilli</taxon>
        <taxon>Lactobacillales</taxon>
        <taxon>Enterococcaceae</taxon>
        <taxon>Enterococcus</taxon>
    </lineage>
</organism>
<evidence type="ECO:0000256" key="5">
    <source>
        <dbReference type="ARBA" id="ARBA00023239"/>
    </source>
</evidence>
<name>A0ABU3FB20_9ENTE</name>
<dbReference type="PANTHER" id="PTHR12592:SF0">
    <property type="entry name" value="ATP-DEPENDENT (S)-NAD(P)H-HYDRATE DEHYDRATASE"/>
    <property type="match status" value="1"/>
</dbReference>
<feature type="binding site" evidence="6">
    <location>
        <begin position="187"/>
        <end position="191"/>
    </location>
    <ligand>
        <name>AMP</name>
        <dbReference type="ChEBI" id="CHEBI:456215"/>
    </ligand>
</feature>
<keyword evidence="2 6" id="KW-0067">ATP-binding</keyword>
<feature type="binding site" evidence="6">
    <location>
        <position position="40"/>
    </location>
    <ligand>
        <name>(6S)-NADPHX</name>
        <dbReference type="ChEBI" id="CHEBI:64076"/>
    </ligand>
</feature>
<comment type="catalytic activity">
    <reaction evidence="6">
        <text>(6S)-NADPHX + ADP = AMP + phosphate + NADPH + H(+)</text>
        <dbReference type="Rhea" id="RHEA:32235"/>
        <dbReference type="ChEBI" id="CHEBI:15378"/>
        <dbReference type="ChEBI" id="CHEBI:43474"/>
        <dbReference type="ChEBI" id="CHEBI:57783"/>
        <dbReference type="ChEBI" id="CHEBI:64076"/>
        <dbReference type="ChEBI" id="CHEBI:456215"/>
        <dbReference type="ChEBI" id="CHEBI:456216"/>
        <dbReference type="EC" id="4.2.1.136"/>
    </reaction>
</comment>
<dbReference type="NCBIfam" id="TIGR00196">
    <property type="entry name" value="yjeF_cterm"/>
    <property type="match status" value="1"/>
</dbReference>
<dbReference type="Pfam" id="PF01256">
    <property type="entry name" value="Carb_kinase"/>
    <property type="match status" value="1"/>
</dbReference>
<dbReference type="PROSITE" id="PS01049">
    <property type="entry name" value="YJEF_C_1"/>
    <property type="match status" value="1"/>
</dbReference>
<comment type="catalytic activity">
    <reaction evidence="6">
        <text>(6S)-NADHX + ADP = AMP + phosphate + NADH + H(+)</text>
        <dbReference type="Rhea" id="RHEA:32223"/>
        <dbReference type="ChEBI" id="CHEBI:15378"/>
        <dbReference type="ChEBI" id="CHEBI:43474"/>
        <dbReference type="ChEBI" id="CHEBI:57945"/>
        <dbReference type="ChEBI" id="CHEBI:64074"/>
        <dbReference type="ChEBI" id="CHEBI:456215"/>
        <dbReference type="ChEBI" id="CHEBI:456216"/>
        <dbReference type="EC" id="4.2.1.136"/>
    </reaction>
</comment>